<dbReference type="Gene3D" id="1.20.1250.20">
    <property type="entry name" value="MFS general substrate transporter like domains"/>
    <property type="match status" value="1"/>
</dbReference>
<evidence type="ECO:0000259" key="6">
    <source>
        <dbReference type="PROSITE" id="PS50850"/>
    </source>
</evidence>
<dbReference type="AlphaFoldDB" id="A0AAV9NC54"/>
<evidence type="ECO:0000256" key="4">
    <source>
        <dbReference type="ARBA" id="ARBA00023136"/>
    </source>
</evidence>
<dbReference type="PROSITE" id="PS50850">
    <property type="entry name" value="MFS"/>
    <property type="match status" value="1"/>
</dbReference>
<dbReference type="InterPro" id="IPR011701">
    <property type="entry name" value="MFS"/>
</dbReference>
<dbReference type="InterPro" id="IPR020846">
    <property type="entry name" value="MFS_dom"/>
</dbReference>
<keyword evidence="3 5" id="KW-1133">Transmembrane helix</keyword>
<dbReference type="PANTHER" id="PTHR23502:SF29">
    <property type="entry name" value="TRANSPORTER, PUTATIVE (AFU_ORTHOLOGUE AFUA_6G06680)-RELATED"/>
    <property type="match status" value="1"/>
</dbReference>
<dbReference type="RefSeq" id="XP_064707188.1">
    <property type="nucleotide sequence ID" value="XM_064844930.1"/>
</dbReference>
<evidence type="ECO:0000256" key="2">
    <source>
        <dbReference type="ARBA" id="ARBA00022692"/>
    </source>
</evidence>
<feature type="transmembrane region" description="Helical" evidence="5">
    <location>
        <begin position="69"/>
        <end position="94"/>
    </location>
</feature>
<dbReference type="GeneID" id="89969526"/>
<evidence type="ECO:0000256" key="3">
    <source>
        <dbReference type="ARBA" id="ARBA00022989"/>
    </source>
</evidence>
<feature type="transmembrane region" description="Helical" evidence="5">
    <location>
        <begin position="106"/>
        <end position="124"/>
    </location>
</feature>
<protein>
    <recommendedName>
        <fullName evidence="6">Major facilitator superfamily (MFS) profile domain-containing protein</fullName>
    </recommendedName>
</protein>
<comment type="caution">
    <text evidence="7">The sequence shown here is derived from an EMBL/GenBank/DDBJ whole genome shotgun (WGS) entry which is preliminary data.</text>
</comment>
<proteinExistence type="predicted"/>
<feature type="transmembrane region" description="Helical" evidence="5">
    <location>
        <begin position="224"/>
        <end position="243"/>
    </location>
</feature>
<gene>
    <name evidence="7" type="ORF">LTR84_001305</name>
</gene>
<dbReference type="Proteomes" id="UP001358417">
    <property type="component" value="Unassembled WGS sequence"/>
</dbReference>
<name>A0AAV9NC54_9EURO</name>
<feature type="transmembrane region" description="Helical" evidence="5">
    <location>
        <begin position="375"/>
        <end position="397"/>
    </location>
</feature>
<feature type="transmembrane region" description="Helical" evidence="5">
    <location>
        <begin position="480"/>
        <end position="499"/>
    </location>
</feature>
<dbReference type="GO" id="GO:0005886">
    <property type="term" value="C:plasma membrane"/>
    <property type="evidence" value="ECO:0007669"/>
    <property type="project" value="TreeGrafter"/>
</dbReference>
<dbReference type="GO" id="GO:0022857">
    <property type="term" value="F:transmembrane transporter activity"/>
    <property type="evidence" value="ECO:0007669"/>
    <property type="project" value="InterPro"/>
</dbReference>
<dbReference type="EMBL" id="JAVRRD010000010">
    <property type="protein sequence ID" value="KAK5054415.1"/>
    <property type="molecule type" value="Genomic_DNA"/>
</dbReference>
<accession>A0AAV9NC54</accession>
<dbReference type="PANTHER" id="PTHR23502">
    <property type="entry name" value="MAJOR FACILITATOR SUPERFAMILY"/>
    <property type="match status" value="1"/>
</dbReference>
<organism evidence="7 8">
    <name type="scientific">Exophiala bonariae</name>
    <dbReference type="NCBI Taxonomy" id="1690606"/>
    <lineage>
        <taxon>Eukaryota</taxon>
        <taxon>Fungi</taxon>
        <taxon>Dikarya</taxon>
        <taxon>Ascomycota</taxon>
        <taxon>Pezizomycotina</taxon>
        <taxon>Eurotiomycetes</taxon>
        <taxon>Chaetothyriomycetidae</taxon>
        <taxon>Chaetothyriales</taxon>
        <taxon>Herpotrichiellaceae</taxon>
        <taxon>Exophiala</taxon>
    </lineage>
</organism>
<keyword evidence="8" id="KW-1185">Reference proteome</keyword>
<dbReference type="InterPro" id="IPR036259">
    <property type="entry name" value="MFS_trans_sf"/>
</dbReference>
<feature type="transmembrane region" description="Helical" evidence="5">
    <location>
        <begin position="136"/>
        <end position="157"/>
    </location>
</feature>
<feature type="domain" description="Major facilitator superfamily (MFS) profile" evidence="6">
    <location>
        <begin position="69"/>
        <end position="557"/>
    </location>
</feature>
<evidence type="ECO:0000256" key="1">
    <source>
        <dbReference type="ARBA" id="ARBA00004141"/>
    </source>
</evidence>
<evidence type="ECO:0000313" key="7">
    <source>
        <dbReference type="EMBL" id="KAK5054415.1"/>
    </source>
</evidence>
<feature type="transmembrane region" description="Helical" evidence="5">
    <location>
        <begin position="444"/>
        <end position="468"/>
    </location>
</feature>
<evidence type="ECO:0000256" key="5">
    <source>
        <dbReference type="SAM" id="Phobius"/>
    </source>
</evidence>
<dbReference type="SUPFAM" id="SSF103473">
    <property type="entry name" value="MFS general substrate transporter"/>
    <property type="match status" value="1"/>
</dbReference>
<keyword evidence="2 5" id="KW-0812">Transmembrane</keyword>
<comment type="subcellular location">
    <subcellularLocation>
        <location evidence="1">Membrane</location>
        <topology evidence="1">Multi-pass membrane protein</topology>
    </subcellularLocation>
</comment>
<feature type="transmembrane region" description="Helical" evidence="5">
    <location>
        <begin position="418"/>
        <end position="438"/>
    </location>
</feature>
<sequence>MGFLGVLETKSLPHVPATVHLNELGAENHHVTQGLKHGTGKNSHIVLVPQPSEDPNDPLNWSYWKKLRIVLIVSLGACLYASTFGPLLVAGAYQISQELGVTFTDVSLLAGYQLLVAGSTGALVSALSRKWGKRPVFVFSALFGLIGSIVGSVATSYSTLMGARVIQGFSTAAYESLTIALVGDLFFVHERGLYITISQFVLASVSNFSSVLTGPITSNLGWRYLFYLCVVIGGVQTLLLFLFCPETQFNRDHRYEIDESIGENLEDLAEIEKQHMVTSTGPVGAKNERSEATHMEARVIPKKKTIVQELALVTGTYSSENVVQLFIAPFACCSNLVVLWAVVQSGTITATYVAMSYVLAQIFAFPPYSLSAAGVGNLFLGPFLGGVIASLVFGWINDPLIKWCSRKNNGVYEPEYRLLLMVPALVAGIGLMAFGKLAQDGASIYVTATMHGFVIFGITAATISVCPYALDAYRDMSSEIFVAGIIYKNFLFYGFSYFVNNWTATAGPTTVFYVFGGVVFGLMATTLLVFFFGKKYRALWARNNLMEKMHIRTHAEI</sequence>
<dbReference type="Pfam" id="PF07690">
    <property type="entry name" value="MFS_1"/>
    <property type="match status" value="1"/>
</dbReference>
<keyword evidence="4 5" id="KW-0472">Membrane</keyword>
<feature type="transmembrane region" description="Helical" evidence="5">
    <location>
        <begin position="511"/>
        <end position="532"/>
    </location>
</feature>
<evidence type="ECO:0000313" key="8">
    <source>
        <dbReference type="Proteomes" id="UP001358417"/>
    </source>
</evidence>
<reference evidence="7 8" key="1">
    <citation type="submission" date="2023-08" db="EMBL/GenBank/DDBJ databases">
        <title>Black Yeasts Isolated from many extreme environments.</title>
        <authorList>
            <person name="Coleine C."/>
            <person name="Stajich J.E."/>
            <person name="Selbmann L."/>
        </authorList>
    </citation>
    <scope>NUCLEOTIDE SEQUENCE [LARGE SCALE GENOMIC DNA]</scope>
    <source>
        <strain evidence="7 8">CCFEE 5792</strain>
    </source>
</reference>